<dbReference type="GO" id="GO:0008270">
    <property type="term" value="F:zinc ion binding"/>
    <property type="evidence" value="ECO:0007669"/>
    <property type="project" value="UniProtKB-KW"/>
</dbReference>
<dbReference type="GO" id="GO:0003723">
    <property type="term" value="F:RNA binding"/>
    <property type="evidence" value="ECO:0007669"/>
    <property type="project" value="TreeGrafter"/>
</dbReference>
<feature type="compositionally biased region" description="Gly residues" evidence="8">
    <location>
        <begin position="400"/>
        <end position="429"/>
    </location>
</feature>
<keyword evidence="3" id="KW-0677">Repeat</keyword>
<evidence type="ECO:0000256" key="4">
    <source>
        <dbReference type="ARBA" id="ARBA00022771"/>
    </source>
</evidence>
<comment type="subcellular location">
    <subcellularLocation>
        <location evidence="1">Nucleus</location>
    </subcellularLocation>
</comment>
<dbReference type="GO" id="GO:0071031">
    <property type="term" value="P:nuclear mRNA surveillance of mRNA 3'-end processing"/>
    <property type="evidence" value="ECO:0007669"/>
    <property type="project" value="TreeGrafter"/>
</dbReference>
<evidence type="ECO:0000256" key="1">
    <source>
        <dbReference type="ARBA" id="ARBA00004123"/>
    </source>
</evidence>
<gene>
    <name evidence="10" type="ORF">DNG_00817</name>
</gene>
<feature type="domain" description="CCHC-type" evidence="9">
    <location>
        <begin position="210"/>
        <end position="223"/>
    </location>
</feature>
<dbReference type="PANTHER" id="PTHR46543">
    <property type="entry name" value="ZINC FINGER CCHC DOMAIN-CONTAINING PROTEIN 7"/>
    <property type="match status" value="1"/>
</dbReference>
<dbReference type="SMART" id="SM00343">
    <property type="entry name" value="ZnF_C2HC"/>
    <property type="match status" value="5"/>
</dbReference>
<evidence type="ECO:0000256" key="5">
    <source>
        <dbReference type="ARBA" id="ARBA00022833"/>
    </source>
</evidence>
<dbReference type="AlphaFoldDB" id="A0AAE8SRM0"/>
<dbReference type="GO" id="GO:0071039">
    <property type="term" value="P:nuclear polyadenylation-dependent CUT catabolic process"/>
    <property type="evidence" value="ECO:0007669"/>
    <property type="project" value="TreeGrafter"/>
</dbReference>
<evidence type="ECO:0000256" key="7">
    <source>
        <dbReference type="PROSITE-ProRule" id="PRU00047"/>
    </source>
</evidence>
<dbReference type="GO" id="GO:0071038">
    <property type="term" value="P:TRAMP-dependent tRNA surveillance pathway"/>
    <property type="evidence" value="ECO:0007669"/>
    <property type="project" value="TreeGrafter"/>
</dbReference>
<keyword evidence="5" id="KW-0862">Zinc</keyword>
<dbReference type="EMBL" id="ONZQ02000001">
    <property type="protein sequence ID" value="SPN97303.1"/>
    <property type="molecule type" value="Genomic_DNA"/>
</dbReference>
<organism evidence="10 11">
    <name type="scientific">Cephalotrichum gorgonifer</name>
    <dbReference type="NCBI Taxonomy" id="2041049"/>
    <lineage>
        <taxon>Eukaryota</taxon>
        <taxon>Fungi</taxon>
        <taxon>Dikarya</taxon>
        <taxon>Ascomycota</taxon>
        <taxon>Pezizomycotina</taxon>
        <taxon>Sordariomycetes</taxon>
        <taxon>Hypocreomycetidae</taxon>
        <taxon>Microascales</taxon>
        <taxon>Microascaceae</taxon>
        <taxon>Cephalotrichum</taxon>
    </lineage>
</organism>
<evidence type="ECO:0000313" key="10">
    <source>
        <dbReference type="EMBL" id="SPN97303.1"/>
    </source>
</evidence>
<dbReference type="Gene3D" id="4.10.60.10">
    <property type="entry name" value="Zinc finger, CCHC-type"/>
    <property type="match status" value="1"/>
</dbReference>
<name>A0AAE8SRM0_9PEZI</name>
<feature type="compositionally biased region" description="Basic and acidic residues" evidence="8">
    <location>
        <begin position="49"/>
        <end position="60"/>
    </location>
</feature>
<keyword evidence="4 7" id="KW-0863">Zinc-finger</keyword>
<evidence type="ECO:0000256" key="6">
    <source>
        <dbReference type="ARBA" id="ARBA00023242"/>
    </source>
</evidence>
<evidence type="ECO:0000259" key="9">
    <source>
        <dbReference type="PROSITE" id="PS50158"/>
    </source>
</evidence>
<dbReference type="GO" id="GO:0031499">
    <property type="term" value="C:TRAMP complex"/>
    <property type="evidence" value="ECO:0007669"/>
    <property type="project" value="TreeGrafter"/>
</dbReference>
<reference evidence="10" key="1">
    <citation type="submission" date="2018-03" db="EMBL/GenBank/DDBJ databases">
        <authorList>
            <person name="Guldener U."/>
        </authorList>
    </citation>
    <scope>NUCLEOTIDE SEQUENCE</scope>
</reference>
<accession>A0AAE8SRM0</accession>
<evidence type="ECO:0000256" key="2">
    <source>
        <dbReference type="ARBA" id="ARBA00022723"/>
    </source>
</evidence>
<dbReference type="InterPro" id="IPR001878">
    <property type="entry name" value="Znf_CCHC"/>
</dbReference>
<dbReference type="GO" id="GO:0071035">
    <property type="term" value="P:nuclear polyadenylation-dependent rRNA catabolic process"/>
    <property type="evidence" value="ECO:0007669"/>
    <property type="project" value="TreeGrafter"/>
</dbReference>
<feature type="compositionally biased region" description="Polar residues" evidence="8">
    <location>
        <begin position="1"/>
        <end position="16"/>
    </location>
</feature>
<feature type="compositionally biased region" description="Polar residues" evidence="8">
    <location>
        <begin position="307"/>
        <end position="327"/>
    </location>
</feature>
<feature type="region of interest" description="Disordered" evidence="8">
    <location>
        <begin position="252"/>
        <end position="438"/>
    </location>
</feature>
<feature type="compositionally biased region" description="Polar residues" evidence="8">
    <location>
        <begin position="61"/>
        <end position="75"/>
    </location>
</feature>
<keyword evidence="2" id="KW-0479">Metal-binding</keyword>
<dbReference type="GO" id="GO:0071037">
    <property type="term" value="P:nuclear polyadenylation-dependent snRNA catabolic process"/>
    <property type="evidence" value="ECO:0007669"/>
    <property type="project" value="TreeGrafter"/>
</dbReference>
<dbReference type="GO" id="GO:0071036">
    <property type="term" value="P:nuclear polyadenylation-dependent snoRNA catabolic process"/>
    <property type="evidence" value="ECO:0007669"/>
    <property type="project" value="TreeGrafter"/>
</dbReference>
<evidence type="ECO:0000256" key="3">
    <source>
        <dbReference type="ARBA" id="ARBA00022737"/>
    </source>
</evidence>
<evidence type="ECO:0000313" key="11">
    <source>
        <dbReference type="Proteomes" id="UP001187682"/>
    </source>
</evidence>
<sequence length="438" mass="47125">MGPASGAQQAPKASSPPSMPTAADWDWVLDTKPSATLATPAQKSNDSIDGGKNKNDKDARNGTSLNGQDQVQPRRSSLLSLPPPHISIPVGDEELDLQHRYFPHMSDIRDMCILCLQHGHKALSCPSNACKYCGVEYKHSSYACPSKRRCAQCKGLGHTAEACTEDHNWDTDLPCAHCGENHLERDCDVLWRTYRQVDPVKQAHSISAFCATCGEEGHYYSDCALATDETPKSRTWSQANLARCLDKASKRAPISDFKPPKPSSQLRRPELVGRPSENIYFESDDSDADTPFIGNRVQPKQPVGRISVSSNIHFGGQTNRPYGQPSTALPPRPQSYANTIPGENRQQDGTRRPHQLPPRPPAARRGGGGASGGNYQAVPPPPALQWNPSQGNASRDNGNGNSGGGGRGKNPSRGGRGGGRGNGRGGGGNSRSSRVGKW</sequence>
<dbReference type="InterPro" id="IPR051644">
    <property type="entry name" value="TRAMP_AT-DNA-binding"/>
</dbReference>
<evidence type="ECO:0000256" key="8">
    <source>
        <dbReference type="SAM" id="MobiDB-lite"/>
    </source>
</evidence>
<dbReference type="PANTHER" id="PTHR46543:SF1">
    <property type="entry name" value="ZINC FINGER CCHC DOMAIN-CONTAINING PROTEIN 7"/>
    <property type="match status" value="1"/>
</dbReference>
<comment type="caution">
    <text evidence="10">The sequence shown here is derived from an EMBL/GenBank/DDBJ whole genome shotgun (WGS) entry which is preliminary data.</text>
</comment>
<proteinExistence type="predicted"/>
<feature type="compositionally biased region" description="Polar residues" evidence="8">
    <location>
        <begin position="33"/>
        <end position="47"/>
    </location>
</feature>
<dbReference type="PROSITE" id="PS50158">
    <property type="entry name" value="ZF_CCHC"/>
    <property type="match status" value="1"/>
</dbReference>
<keyword evidence="6" id="KW-0539">Nucleus</keyword>
<protein>
    <recommendedName>
        <fullName evidence="9">CCHC-type domain-containing protein</fullName>
    </recommendedName>
</protein>
<dbReference type="Proteomes" id="UP001187682">
    <property type="component" value="Unassembled WGS sequence"/>
</dbReference>
<feature type="region of interest" description="Disordered" evidence="8">
    <location>
        <begin position="1"/>
        <end position="85"/>
    </location>
</feature>
<keyword evidence="11" id="KW-1185">Reference proteome</keyword>